<dbReference type="PANTHER" id="PTHR43116">
    <property type="entry name" value="PEPTIDE CHAIN RELEASE FACTOR 2"/>
    <property type="match status" value="1"/>
</dbReference>
<keyword evidence="4" id="KW-1185">Reference proteome</keyword>
<dbReference type="Gene3D" id="3.30.70.1660">
    <property type="match status" value="1"/>
</dbReference>
<gene>
    <name evidence="3" type="ORF">EH31_10790</name>
</gene>
<sequence>MREVILHISAGQGPGECRWVVANLARVFAKEANSQRLQCELLEQADEKAASLLLSITGDGCENFAAERVGTIRWIGNSPFRPRHKRKNWYVGVGLAPSPGDTPQLKEGDIKYQAIRASGPGGQHVNKTDSAVRATHEPTGLSVVSQEQRSQFANKKIARLKLALAFEERRKSGEASAKTDLWEQNRDLERGNEVRCYEGVKFVLR</sequence>
<comment type="similarity">
    <text evidence="1">Belongs to the prokaryotic/mitochondrial release factor family.</text>
</comment>
<dbReference type="OrthoDB" id="9815709at2"/>
<dbReference type="EMBL" id="JMIW01000003">
    <property type="protein sequence ID" value="KEO90565.1"/>
    <property type="molecule type" value="Genomic_DNA"/>
</dbReference>
<dbReference type="RefSeq" id="WP_034960010.1">
    <property type="nucleotide sequence ID" value="NZ_JMIW01000003.1"/>
</dbReference>
<dbReference type="PANTHER" id="PTHR43116:SF3">
    <property type="entry name" value="CLASS I PEPTIDE CHAIN RELEASE FACTOR"/>
    <property type="match status" value="1"/>
</dbReference>
<dbReference type="Proteomes" id="UP000027647">
    <property type="component" value="Unassembled WGS sequence"/>
</dbReference>
<evidence type="ECO:0000256" key="1">
    <source>
        <dbReference type="ARBA" id="ARBA00010835"/>
    </source>
</evidence>
<dbReference type="GO" id="GO:0003747">
    <property type="term" value="F:translation release factor activity"/>
    <property type="evidence" value="ECO:0007669"/>
    <property type="project" value="InterPro"/>
</dbReference>
<accession>A0A074MCS1</accession>
<reference evidence="3 4" key="1">
    <citation type="submission" date="2014-04" db="EMBL/GenBank/DDBJ databases">
        <title>A comprehensive comparison of genomes of Erythrobacter spp. strains.</title>
        <authorList>
            <person name="Zheng Q."/>
        </authorList>
    </citation>
    <scope>NUCLEOTIDE SEQUENCE [LARGE SCALE GENOMIC DNA]</scope>
    <source>
        <strain evidence="3 4">DSM 6997</strain>
    </source>
</reference>
<proteinExistence type="inferred from homology"/>
<dbReference type="InterPro" id="IPR000352">
    <property type="entry name" value="Pep_chain_release_fac_I"/>
</dbReference>
<dbReference type="PROSITE" id="PS00745">
    <property type="entry name" value="RF_PROK_I"/>
    <property type="match status" value="1"/>
</dbReference>
<comment type="caution">
    <text evidence="3">The sequence shown here is derived from an EMBL/GenBank/DDBJ whole genome shotgun (WGS) entry which is preliminary data.</text>
</comment>
<dbReference type="NCBIfam" id="TIGR03072">
    <property type="entry name" value="release_prfH"/>
    <property type="match status" value="1"/>
</dbReference>
<dbReference type="STRING" id="1044.EH31_10790"/>
<evidence type="ECO:0000259" key="2">
    <source>
        <dbReference type="PROSITE" id="PS00745"/>
    </source>
</evidence>
<feature type="domain" description="Prokaryotic-type class I peptide chain release factors" evidence="2">
    <location>
        <begin position="116"/>
        <end position="132"/>
    </location>
</feature>
<dbReference type="Pfam" id="PF00472">
    <property type="entry name" value="RF-1"/>
    <property type="match status" value="1"/>
</dbReference>
<dbReference type="InterPro" id="IPR017509">
    <property type="entry name" value="PrfH"/>
</dbReference>
<name>A0A074MCS1_ERYLO</name>
<dbReference type="Gene3D" id="3.30.160.20">
    <property type="match status" value="1"/>
</dbReference>
<dbReference type="InterPro" id="IPR045853">
    <property type="entry name" value="Pep_chain_release_fac_I_sf"/>
</dbReference>
<protein>
    <submittedName>
        <fullName evidence="3">Peptide chain release factor</fullName>
    </submittedName>
</protein>
<evidence type="ECO:0000313" key="3">
    <source>
        <dbReference type="EMBL" id="KEO90565.1"/>
    </source>
</evidence>
<dbReference type="AlphaFoldDB" id="A0A074MCS1"/>
<dbReference type="eggNOG" id="COG1186">
    <property type="taxonomic scope" value="Bacteria"/>
</dbReference>
<organism evidence="3 4">
    <name type="scientific">Erythrobacter longus</name>
    <dbReference type="NCBI Taxonomy" id="1044"/>
    <lineage>
        <taxon>Bacteria</taxon>
        <taxon>Pseudomonadati</taxon>
        <taxon>Pseudomonadota</taxon>
        <taxon>Alphaproteobacteria</taxon>
        <taxon>Sphingomonadales</taxon>
        <taxon>Erythrobacteraceae</taxon>
        <taxon>Erythrobacter/Porphyrobacter group</taxon>
        <taxon>Erythrobacter</taxon>
    </lineage>
</organism>
<evidence type="ECO:0000313" key="4">
    <source>
        <dbReference type="Proteomes" id="UP000027647"/>
    </source>
</evidence>
<dbReference type="SUPFAM" id="SSF75620">
    <property type="entry name" value="Release factor"/>
    <property type="match status" value="1"/>
</dbReference>